<evidence type="ECO:0000313" key="3">
    <source>
        <dbReference type="EMBL" id="PAV80514.1"/>
    </source>
</evidence>
<dbReference type="EMBL" id="LIAE01007261">
    <property type="protein sequence ID" value="PAV80514.1"/>
    <property type="molecule type" value="Genomic_DNA"/>
</dbReference>
<gene>
    <name evidence="3" type="ORF">WR25_02938</name>
</gene>
<protein>
    <submittedName>
        <fullName evidence="3">Uncharacterized protein</fullName>
    </submittedName>
</protein>
<feature type="transmembrane region" description="Helical" evidence="2">
    <location>
        <begin position="186"/>
        <end position="205"/>
    </location>
</feature>
<feature type="region of interest" description="Disordered" evidence="1">
    <location>
        <begin position="279"/>
        <end position="300"/>
    </location>
</feature>
<feature type="transmembrane region" description="Helical" evidence="2">
    <location>
        <begin position="112"/>
        <end position="137"/>
    </location>
</feature>
<feature type="compositionally biased region" description="Basic residues" evidence="1">
    <location>
        <begin position="283"/>
        <end position="296"/>
    </location>
</feature>
<dbReference type="OrthoDB" id="5869943at2759"/>
<proteinExistence type="predicted"/>
<keyword evidence="4" id="KW-1185">Reference proteome</keyword>
<dbReference type="Proteomes" id="UP000218231">
    <property type="component" value="Unassembled WGS sequence"/>
</dbReference>
<accession>A0A2A2L2W9</accession>
<comment type="caution">
    <text evidence="3">The sequence shown here is derived from an EMBL/GenBank/DDBJ whole genome shotgun (WGS) entry which is preliminary data.</text>
</comment>
<evidence type="ECO:0000256" key="1">
    <source>
        <dbReference type="SAM" id="MobiDB-lite"/>
    </source>
</evidence>
<name>A0A2A2L2W9_9BILA</name>
<keyword evidence="2" id="KW-1133">Transmembrane helix</keyword>
<reference evidence="3 4" key="1">
    <citation type="journal article" date="2017" name="Curr. Biol.">
        <title>Genome architecture and evolution of a unichromosomal asexual nematode.</title>
        <authorList>
            <person name="Fradin H."/>
            <person name="Zegar C."/>
            <person name="Gutwein M."/>
            <person name="Lucas J."/>
            <person name="Kovtun M."/>
            <person name="Corcoran D."/>
            <person name="Baugh L.R."/>
            <person name="Kiontke K."/>
            <person name="Gunsalus K."/>
            <person name="Fitch D.H."/>
            <person name="Piano F."/>
        </authorList>
    </citation>
    <scope>NUCLEOTIDE SEQUENCE [LARGE SCALE GENOMIC DNA]</scope>
    <source>
        <strain evidence="3">PF1309</strain>
    </source>
</reference>
<evidence type="ECO:0000313" key="4">
    <source>
        <dbReference type="Proteomes" id="UP000218231"/>
    </source>
</evidence>
<keyword evidence="2" id="KW-0472">Membrane</keyword>
<sequence length="374" mass="43111">MEMDSLGEGGTNEPNELYLMRSAPHSLQEDDDLLQHKSRLAGMSATYRRLRRSWKKIWANLSDRRQMRFPWPINTPMEVHELVGAERFDPSSFKYQMPFFWKPHAVPATPSWGLVVCFIECIFAFICYFCILLHYAMSLPSCEDRGKPLFIFFVTLLQYSIFYSMKVLFIISIVERRARLLRIQLFFQYATCVFLLLDASFALAADMGGYNEEAKTTNDMTRIREKQEEALKKIQQKANITNITILPENNGQNTNSSLSTLSSFRPVTPPVLQHYATTATSGMKRKPEKKLQRPAKRLRDEEGRQKLIRKGTAAGANQKKKGGVRIQLEVDRDTVRRLLTTKQLSQSKEEIDRERIPNGQVPVCVAVTEEDEQE</sequence>
<feature type="transmembrane region" description="Helical" evidence="2">
    <location>
        <begin position="149"/>
        <end position="174"/>
    </location>
</feature>
<evidence type="ECO:0000256" key="2">
    <source>
        <dbReference type="SAM" id="Phobius"/>
    </source>
</evidence>
<dbReference type="AlphaFoldDB" id="A0A2A2L2W9"/>
<keyword evidence="2" id="KW-0812">Transmembrane</keyword>
<organism evidence="3 4">
    <name type="scientific">Diploscapter pachys</name>
    <dbReference type="NCBI Taxonomy" id="2018661"/>
    <lineage>
        <taxon>Eukaryota</taxon>
        <taxon>Metazoa</taxon>
        <taxon>Ecdysozoa</taxon>
        <taxon>Nematoda</taxon>
        <taxon>Chromadorea</taxon>
        <taxon>Rhabditida</taxon>
        <taxon>Rhabditina</taxon>
        <taxon>Rhabditomorpha</taxon>
        <taxon>Rhabditoidea</taxon>
        <taxon>Rhabditidae</taxon>
        <taxon>Diploscapter</taxon>
    </lineage>
</organism>